<evidence type="ECO:0000256" key="1">
    <source>
        <dbReference type="ARBA" id="ARBA00022553"/>
    </source>
</evidence>
<keyword evidence="2" id="KW-0547">Nucleotide-binding</keyword>
<dbReference type="GO" id="GO:0005524">
    <property type="term" value="F:ATP binding"/>
    <property type="evidence" value="ECO:0007669"/>
    <property type="project" value="UniProtKB-KW"/>
</dbReference>
<organism evidence="10 11">
    <name type="scientific">Erythrobacter sanguineus</name>
    <dbReference type="NCBI Taxonomy" id="198312"/>
    <lineage>
        <taxon>Bacteria</taxon>
        <taxon>Pseudomonadati</taxon>
        <taxon>Pseudomonadota</taxon>
        <taxon>Alphaproteobacteria</taxon>
        <taxon>Sphingomonadales</taxon>
        <taxon>Erythrobacteraceae</taxon>
        <taxon>Erythrobacter/Porphyrobacter group</taxon>
        <taxon>Erythrobacter</taxon>
    </lineage>
</organism>
<keyword evidence="4" id="KW-0902">Two-component regulatory system</keyword>
<name>A0A1M7S1D6_9SPHN</name>
<keyword evidence="6" id="KW-0804">Transcription</keyword>
<dbReference type="SUPFAM" id="SSF46689">
    <property type="entry name" value="Homeodomain-like"/>
    <property type="match status" value="1"/>
</dbReference>
<evidence type="ECO:0000256" key="2">
    <source>
        <dbReference type="ARBA" id="ARBA00022741"/>
    </source>
</evidence>
<dbReference type="Gene3D" id="1.10.10.60">
    <property type="entry name" value="Homeodomain-like"/>
    <property type="match status" value="1"/>
</dbReference>
<evidence type="ECO:0000256" key="5">
    <source>
        <dbReference type="ARBA" id="ARBA00023015"/>
    </source>
</evidence>
<dbReference type="CDD" id="cd17549">
    <property type="entry name" value="REC_DctD-like"/>
    <property type="match status" value="1"/>
</dbReference>
<dbReference type="STRING" id="198312.SAMN02745193_00782"/>
<evidence type="ECO:0000259" key="8">
    <source>
        <dbReference type="PROSITE" id="PS50045"/>
    </source>
</evidence>
<dbReference type="InterPro" id="IPR011006">
    <property type="entry name" value="CheY-like_superfamily"/>
</dbReference>
<dbReference type="RefSeq" id="WP_072673355.1">
    <property type="nucleotide sequence ID" value="NZ_MUYH01000002.1"/>
</dbReference>
<evidence type="ECO:0000313" key="11">
    <source>
        <dbReference type="Proteomes" id="UP000184391"/>
    </source>
</evidence>
<dbReference type="GO" id="GO:0006355">
    <property type="term" value="P:regulation of DNA-templated transcription"/>
    <property type="evidence" value="ECO:0007669"/>
    <property type="project" value="InterPro"/>
</dbReference>
<dbReference type="PANTHER" id="PTHR32071:SF57">
    <property type="entry name" value="C4-DICARBOXYLATE TRANSPORT TRANSCRIPTIONAL REGULATORY PROTEIN DCTD"/>
    <property type="match status" value="1"/>
</dbReference>
<keyword evidence="3" id="KW-0067">ATP-binding</keyword>
<keyword evidence="11" id="KW-1185">Reference proteome</keyword>
<protein>
    <submittedName>
        <fullName evidence="10">Two-component system, NtrC family, C4-dicarboxylate transport response regulator DctD</fullName>
    </submittedName>
</protein>
<dbReference type="PANTHER" id="PTHR32071">
    <property type="entry name" value="TRANSCRIPTIONAL REGULATORY PROTEIN"/>
    <property type="match status" value="1"/>
</dbReference>
<evidence type="ECO:0000313" key="10">
    <source>
        <dbReference type="EMBL" id="SHN52439.1"/>
    </source>
</evidence>
<dbReference type="Gene3D" id="3.40.50.2300">
    <property type="match status" value="1"/>
</dbReference>
<dbReference type="Gene3D" id="1.10.8.60">
    <property type="match status" value="1"/>
</dbReference>
<feature type="domain" description="Sigma-54 factor interaction" evidence="8">
    <location>
        <begin position="147"/>
        <end position="371"/>
    </location>
</feature>
<gene>
    <name evidence="10" type="ORF">SAMN02745193_00782</name>
</gene>
<dbReference type="SMART" id="SM00448">
    <property type="entry name" value="REC"/>
    <property type="match status" value="1"/>
</dbReference>
<dbReference type="EMBL" id="FRDF01000004">
    <property type="protein sequence ID" value="SHN52439.1"/>
    <property type="molecule type" value="Genomic_DNA"/>
</dbReference>
<dbReference type="InterPro" id="IPR003593">
    <property type="entry name" value="AAA+_ATPase"/>
</dbReference>
<keyword evidence="5" id="KW-0805">Transcription regulation</keyword>
<dbReference type="AlphaFoldDB" id="A0A1M7S1D6"/>
<evidence type="ECO:0000256" key="6">
    <source>
        <dbReference type="ARBA" id="ARBA00023163"/>
    </source>
</evidence>
<evidence type="ECO:0000256" key="4">
    <source>
        <dbReference type="ARBA" id="ARBA00023012"/>
    </source>
</evidence>
<reference evidence="11" key="1">
    <citation type="submission" date="2016-12" db="EMBL/GenBank/DDBJ databases">
        <authorList>
            <person name="Varghese N."/>
            <person name="Submissions S."/>
        </authorList>
    </citation>
    <scope>NUCLEOTIDE SEQUENCE [LARGE SCALE GENOMIC DNA]</scope>
    <source>
        <strain evidence="11">DSM 11032</strain>
    </source>
</reference>
<accession>A0A1M7S1D6</accession>
<dbReference type="InterPro" id="IPR027417">
    <property type="entry name" value="P-loop_NTPase"/>
</dbReference>
<dbReference type="InterPro" id="IPR009057">
    <property type="entry name" value="Homeodomain-like_sf"/>
</dbReference>
<dbReference type="SMART" id="SM00382">
    <property type="entry name" value="AAA"/>
    <property type="match status" value="1"/>
</dbReference>
<dbReference type="Pfam" id="PF25601">
    <property type="entry name" value="AAA_lid_14"/>
    <property type="match status" value="1"/>
</dbReference>
<feature type="domain" description="Response regulatory" evidence="9">
    <location>
        <begin position="9"/>
        <end position="123"/>
    </location>
</feature>
<evidence type="ECO:0000256" key="3">
    <source>
        <dbReference type="ARBA" id="ARBA00022840"/>
    </source>
</evidence>
<dbReference type="SUPFAM" id="SSF52172">
    <property type="entry name" value="CheY-like"/>
    <property type="match status" value="1"/>
</dbReference>
<dbReference type="Pfam" id="PF00072">
    <property type="entry name" value="Response_reg"/>
    <property type="match status" value="1"/>
</dbReference>
<keyword evidence="1 7" id="KW-0597">Phosphoprotein</keyword>
<proteinExistence type="predicted"/>
<sequence>MTSSDAPLHVVLVEDDTALRDATTQALMLEGADVVAFQDAHSALAALSEEHPGIVVTDIRMPGMDGLAFFARLRDIDPELPVILTTGHGDIAMAVEALKNGAADFLTKPYSSADLIRAVRVASGRRALALENRRLREELGRSAGSAIIGTSSAAQKLRSVIEAVARSEIDIVLTGEAGTGKSFAARLIHDLGPRRTRPFVTIDAEVLTHEDAELLLFGRDPGAGLSRTGLAERANGGTLFLDGIDAVTGQLRTRLMALLEKRNVLPIGADRARPLNLRIIIARHPGADENGADLHADTLEHKLGAISIALPPLAARREDIPEIFRHFVIQHARELGQETRTIGEAQWRHVQTHAWPGNLHELNGYARAFMLGLTDLDSGPAADGGQRSLQQILADFECTVLADALRQCRGDVTRLQDMLQTPRKTIYDKLARHNLRPGDFRQG</sequence>
<dbReference type="InterPro" id="IPR001789">
    <property type="entry name" value="Sig_transdc_resp-reg_receiver"/>
</dbReference>
<dbReference type="SUPFAM" id="SSF52540">
    <property type="entry name" value="P-loop containing nucleoside triphosphate hydrolases"/>
    <property type="match status" value="1"/>
</dbReference>
<dbReference type="Proteomes" id="UP000184391">
    <property type="component" value="Unassembled WGS sequence"/>
</dbReference>
<dbReference type="GO" id="GO:0000160">
    <property type="term" value="P:phosphorelay signal transduction system"/>
    <property type="evidence" value="ECO:0007669"/>
    <property type="project" value="UniProtKB-KW"/>
</dbReference>
<evidence type="ECO:0000259" key="9">
    <source>
        <dbReference type="PROSITE" id="PS50110"/>
    </source>
</evidence>
<dbReference type="InterPro" id="IPR002078">
    <property type="entry name" value="Sigma_54_int"/>
</dbReference>
<dbReference type="PROSITE" id="PS50045">
    <property type="entry name" value="SIGMA54_INTERACT_4"/>
    <property type="match status" value="1"/>
</dbReference>
<dbReference type="Pfam" id="PF00158">
    <property type="entry name" value="Sigma54_activat"/>
    <property type="match status" value="1"/>
</dbReference>
<dbReference type="Gene3D" id="3.40.50.300">
    <property type="entry name" value="P-loop containing nucleotide triphosphate hydrolases"/>
    <property type="match status" value="1"/>
</dbReference>
<feature type="modified residue" description="4-aspartylphosphate" evidence="7">
    <location>
        <position position="58"/>
    </location>
</feature>
<dbReference type="InterPro" id="IPR058031">
    <property type="entry name" value="AAA_lid_NorR"/>
</dbReference>
<dbReference type="OrthoDB" id="7416568at2"/>
<dbReference type="PROSITE" id="PS50110">
    <property type="entry name" value="RESPONSE_REGULATORY"/>
    <property type="match status" value="1"/>
</dbReference>
<evidence type="ECO:0000256" key="7">
    <source>
        <dbReference type="PROSITE-ProRule" id="PRU00169"/>
    </source>
</evidence>
<dbReference type="CDD" id="cd00009">
    <property type="entry name" value="AAA"/>
    <property type="match status" value="1"/>
</dbReference>
<dbReference type="FunFam" id="3.40.50.2300:FF:000018">
    <property type="entry name" value="DNA-binding transcriptional regulator NtrC"/>
    <property type="match status" value="1"/>
</dbReference>